<dbReference type="RefSeq" id="YP_004539091.1">
    <property type="nucleotide sequence ID" value="NC_015585.1"/>
</dbReference>
<dbReference type="KEGG" id="vg:10894598"/>
<dbReference type="Gene3D" id="3.40.50.300">
    <property type="entry name" value="P-loop containing nucleotide triphosphate hydrolases"/>
    <property type="match status" value="1"/>
</dbReference>
<dbReference type="Proteomes" id="UP000008465">
    <property type="component" value="Segment"/>
</dbReference>
<evidence type="ECO:0008006" key="4">
    <source>
        <dbReference type="Google" id="ProtNLM"/>
    </source>
</evidence>
<sequence length="423" mass="46982">MSLDLTLLSVMRERSKFNTLRHVVPEDMMSTTTAYMMKAFGTYFAGVADSDYVDLDALYTLVRIKTGSTPDQLAAFDALCTQLRNYKPTQAQKEAVVDQLTERDTSGKAGLLLQRYENGDEVDIIYELGKLSEHARRSRGQSSVTDYVDEDVMDIVKSTDAEHGIKFPLLCLQDSVRVLLPGDSVAIAARPDSGKTSFIAFNLVRMAATCAKLYPGRPILWFNNEGQGRNIIPRLYQSALEVTLPELVEIGQDRDKLHERYAAAMQAPSNIIRVKDMHGATLAKAEQVIESRMNPCMVVWDMLANFKLAASDPTANKASQVEQLWQEVRELAVRHEFVSMATVQVSADGADDMFPSLDALKDSKTGIQGATDVVLMLGSVDDPALQSRRGVSTPKNKRQIAGRPSNQRAQVHFYADRCVFEDM</sequence>
<dbReference type="GO" id="GO:0003678">
    <property type="term" value="F:DNA helicase activity"/>
    <property type="evidence" value="ECO:0007669"/>
    <property type="project" value="InterPro"/>
</dbReference>
<evidence type="ECO:0000256" key="1">
    <source>
        <dbReference type="SAM" id="MobiDB-lite"/>
    </source>
</evidence>
<dbReference type="GO" id="GO:0006260">
    <property type="term" value="P:DNA replication"/>
    <property type="evidence" value="ECO:0007669"/>
    <property type="project" value="InterPro"/>
</dbReference>
<dbReference type="OrthoDB" id="8207at10239"/>
<organism evidence="2 3">
    <name type="scientific">Pantoea phage LIMEzero</name>
    <dbReference type="NCBI Taxonomy" id="943335"/>
    <lineage>
        <taxon>Viruses</taxon>
        <taxon>Duplodnaviria</taxon>
        <taxon>Heunggongvirae</taxon>
        <taxon>Uroviricota</taxon>
        <taxon>Caudoviricetes</taxon>
        <taxon>Autographivirales</taxon>
        <taxon>Autoscriptoviridae</taxon>
        <taxon>Stentvirinae</taxon>
        <taxon>Waewaevirus</taxon>
        <taxon>Waewaevirus limezero</taxon>
    </lineage>
</organism>
<dbReference type="GO" id="GO:0005524">
    <property type="term" value="F:ATP binding"/>
    <property type="evidence" value="ECO:0007669"/>
    <property type="project" value="InterPro"/>
</dbReference>
<dbReference type="InterPro" id="IPR027417">
    <property type="entry name" value="P-loop_NTPase"/>
</dbReference>
<dbReference type="Pfam" id="PF13481">
    <property type="entry name" value="AAA_25"/>
    <property type="match status" value="1"/>
</dbReference>
<dbReference type="SUPFAM" id="SSF52540">
    <property type="entry name" value="P-loop containing nucleoside triphosphate hydrolases"/>
    <property type="match status" value="1"/>
</dbReference>
<name>F4N9S1_9CAUD</name>
<protein>
    <recommendedName>
        <fullName evidence="4">DNA helicase</fullName>
    </recommendedName>
</protein>
<evidence type="ECO:0000313" key="2">
    <source>
        <dbReference type="EMBL" id="CBY88549.1"/>
    </source>
</evidence>
<dbReference type="EMBL" id="FR751545">
    <property type="protein sequence ID" value="CBY88549.1"/>
    <property type="molecule type" value="Genomic_DNA"/>
</dbReference>
<reference evidence="3" key="1">
    <citation type="journal article" date="2011" name="Appl. Environ. Microbiol.">
        <title>Bacteriophages LIMElight and LIMEzero of Pantoea agglomerans, belonging to the "phiKMV-like viruses".</title>
        <authorList>
            <person name="Adriaenssens E.M."/>
            <person name="Ceyssens P.J."/>
            <person name="Dunon V."/>
            <person name="Ackermann H.W."/>
            <person name="Van Vaerenbergh J."/>
            <person name="Maes M."/>
            <person name="De Proft M."/>
            <person name="Lavigne R."/>
        </authorList>
    </citation>
    <scope>NUCLEOTIDE SEQUENCE [LARGE SCALE GENOMIC DNA]</scope>
</reference>
<keyword evidence="3" id="KW-1185">Reference proteome</keyword>
<evidence type="ECO:0000313" key="3">
    <source>
        <dbReference type="Proteomes" id="UP000008465"/>
    </source>
</evidence>
<proteinExistence type="predicted"/>
<feature type="region of interest" description="Disordered" evidence="1">
    <location>
        <begin position="387"/>
        <end position="406"/>
    </location>
</feature>
<accession>F4N9S1</accession>
<dbReference type="GeneID" id="10894598"/>